<protein>
    <submittedName>
        <fullName evidence="1">Uncharacterized protein</fullName>
    </submittedName>
</protein>
<keyword evidence="2" id="KW-1185">Reference proteome</keyword>
<organism evidence="1 2">
    <name type="scientific">Plesiocystis pacifica SIR-1</name>
    <dbReference type="NCBI Taxonomy" id="391625"/>
    <lineage>
        <taxon>Bacteria</taxon>
        <taxon>Pseudomonadati</taxon>
        <taxon>Myxococcota</taxon>
        <taxon>Polyangia</taxon>
        <taxon>Nannocystales</taxon>
        <taxon>Nannocystaceae</taxon>
        <taxon>Plesiocystis</taxon>
    </lineage>
</organism>
<dbReference type="AlphaFoldDB" id="A6G978"/>
<accession>A6G978</accession>
<name>A6G978_9BACT</name>
<gene>
    <name evidence="1" type="ORF">PPSIR1_03038</name>
</gene>
<proteinExistence type="predicted"/>
<evidence type="ECO:0000313" key="1">
    <source>
        <dbReference type="EMBL" id="EDM77626.1"/>
    </source>
</evidence>
<comment type="caution">
    <text evidence="1">The sequence shown here is derived from an EMBL/GenBank/DDBJ whole genome shotgun (WGS) entry which is preliminary data.</text>
</comment>
<evidence type="ECO:0000313" key="2">
    <source>
        <dbReference type="Proteomes" id="UP000005801"/>
    </source>
</evidence>
<reference evidence="1 2" key="1">
    <citation type="submission" date="2007-06" db="EMBL/GenBank/DDBJ databases">
        <authorList>
            <person name="Shimkets L."/>
            <person name="Ferriera S."/>
            <person name="Johnson J."/>
            <person name="Kravitz S."/>
            <person name="Beeson K."/>
            <person name="Sutton G."/>
            <person name="Rogers Y.-H."/>
            <person name="Friedman R."/>
            <person name="Frazier M."/>
            <person name="Venter J.C."/>
        </authorList>
    </citation>
    <scope>NUCLEOTIDE SEQUENCE [LARGE SCALE GENOMIC DNA]</scope>
    <source>
        <strain evidence="1 2">SIR-1</strain>
    </source>
</reference>
<dbReference type="Proteomes" id="UP000005801">
    <property type="component" value="Unassembled WGS sequence"/>
</dbReference>
<dbReference type="EMBL" id="ABCS01000043">
    <property type="protein sequence ID" value="EDM77626.1"/>
    <property type="molecule type" value="Genomic_DNA"/>
</dbReference>
<sequence>MAMNYYPDMRFFVVPHDEPLTYAALEPHLREAVGAEFRVGMSRHTGELRVFDDANGASVRLAGPPSGEARRGKYWTYAVVSSGPNHDLDYLPSYEALCDAMASWPDVVESPPGNIDMLVDLALGLQSYEAERWRGVQKAPTYPRLESLLLELPALLESPELAAKLVAAVPDSWLPELAVAVDRAFSEGRGRAASAEQGDAD</sequence>